<gene>
    <name evidence="2" type="ORF">R3P38DRAFT_3044359</name>
</gene>
<keyword evidence="3" id="KW-1185">Reference proteome</keyword>
<evidence type="ECO:0000313" key="3">
    <source>
        <dbReference type="Proteomes" id="UP001362999"/>
    </source>
</evidence>
<reference evidence="2 3" key="1">
    <citation type="journal article" date="2024" name="J Genomics">
        <title>Draft genome sequencing and assembly of Favolaschia claudopus CIRM-BRFM 2984 isolated from oak limbs.</title>
        <authorList>
            <person name="Navarro D."/>
            <person name="Drula E."/>
            <person name="Chaduli D."/>
            <person name="Cazenave R."/>
            <person name="Ahrendt S."/>
            <person name="Wang J."/>
            <person name="Lipzen A."/>
            <person name="Daum C."/>
            <person name="Barry K."/>
            <person name="Grigoriev I.V."/>
            <person name="Favel A."/>
            <person name="Rosso M.N."/>
            <person name="Martin F."/>
        </authorList>
    </citation>
    <scope>NUCLEOTIDE SEQUENCE [LARGE SCALE GENOMIC DNA]</scope>
    <source>
        <strain evidence="2 3">CIRM-BRFM 2984</strain>
    </source>
</reference>
<proteinExistence type="predicted"/>
<keyword evidence="1" id="KW-0732">Signal</keyword>
<name>A0AAW0A7D4_9AGAR</name>
<organism evidence="2 3">
    <name type="scientific">Favolaschia claudopus</name>
    <dbReference type="NCBI Taxonomy" id="2862362"/>
    <lineage>
        <taxon>Eukaryota</taxon>
        <taxon>Fungi</taxon>
        <taxon>Dikarya</taxon>
        <taxon>Basidiomycota</taxon>
        <taxon>Agaricomycotina</taxon>
        <taxon>Agaricomycetes</taxon>
        <taxon>Agaricomycetidae</taxon>
        <taxon>Agaricales</taxon>
        <taxon>Marasmiineae</taxon>
        <taxon>Mycenaceae</taxon>
        <taxon>Favolaschia</taxon>
    </lineage>
</organism>
<evidence type="ECO:0000313" key="2">
    <source>
        <dbReference type="EMBL" id="KAK7001774.1"/>
    </source>
</evidence>
<comment type="caution">
    <text evidence="2">The sequence shown here is derived from an EMBL/GenBank/DDBJ whole genome shotgun (WGS) entry which is preliminary data.</text>
</comment>
<protein>
    <recommendedName>
        <fullName evidence="4">Secreted protein</fullName>
    </recommendedName>
</protein>
<evidence type="ECO:0008006" key="4">
    <source>
        <dbReference type="Google" id="ProtNLM"/>
    </source>
</evidence>
<dbReference type="Proteomes" id="UP001362999">
    <property type="component" value="Unassembled WGS sequence"/>
</dbReference>
<feature type="signal peptide" evidence="1">
    <location>
        <begin position="1"/>
        <end position="17"/>
    </location>
</feature>
<dbReference type="AlphaFoldDB" id="A0AAW0A7D4"/>
<accession>A0AAW0A7D4</accession>
<sequence>MALCFVALASSPGFVASCVSSFLTASAHGVGEVTCIDTGTPNLVEGGDFVVGWVARWSCRVHSWLGASYILYVWGM</sequence>
<evidence type="ECO:0000256" key="1">
    <source>
        <dbReference type="SAM" id="SignalP"/>
    </source>
</evidence>
<feature type="chain" id="PRO_5043631477" description="Secreted protein" evidence="1">
    <location>
        <begin position="18"/>
        <end position="76"/>
    </location>
</feature>
<dbReference type="EMBL" id="JAWWNJ010000081">
    <property type="protein sequence ID" value="KAK7001774.1"/>
    <property type="molecule type" value="Genomic_DNA"/>
</dbReference>